<name>A0A1I1W3H3_9BURK</name>
<sequence>MNPAVCAVCGTTAAQEADRGGPQGAWVQFADHEGAEASGLGHPEGLAYFCAAHCTAAQALASRPCAEALAQLRAQNPQPCQAPAARPASPPARRWWQFWRT</sequence>
<dbReference type="OrthoDB" id="8821241at2"/>
<dbReference type="Proteomes" id="UP000199517">
    <property type="component" value="Unassembled WGS sequence"/>
</dbReference>
<dbReference type="AlphaFoldDB" id="A0A1I1W3H3"/>
<keyword evidence="2" id="KW-1185">Reference proteome</keyword>
<evidence type="ECO:0000313" key="2">
    <source>
        <dbReference type="Proteomes" id="UP000199517"/>
    </source>
</evidence>
<protein>
    <submittedName>
        <fullName evidence="1">Uncharacterized protein</fullName>
    </submittedName>
</protein>
<organism evidence="1 2">
    <name type="scientific">Paracidovorax konjaci</name>
    <dbReference type="NCBI Taxonomy" id="32040"/>
    <lineage>
        <taxon>Bacteria</taxon>
        <taxon>Pseudomonadati</taxon>
        <taxon>Pseudomonadota</taxon>
        <taxon>Betaproteobacteria</taxon>
        <taxon>Burkholderiales</taxon>
        <taxon>Comamonadaceae</taxon>
        <taxon>Paracidovorax</taxon>
    </lineage>
</organism>
<dbReference type="RefSeq" id="WP_092953175.1">
    <property type="nucleotide sequence ID" value="NZ_FOMQ01000008.1"/>
</dbReference>
<gene>
    <name evidence="1" type="ORF">SAMN04489710_10881</name>
</gene>
<accession>A0A1I1W3H3</accession>
<evidence type="ECO:0000313" key="1">
    <source>
        <dbReference type="EMBL" id="SFD89579.1"/>
    </source>
</evidence>
<proteinExistence type="predicted"/>
<reference evidence="2" key="1">
    <citation type="submission" date="2016-10" db="EMBL/GenBank/DDBJ databases">
        <authorList>
            <person name="Varghese N."/>
            <person name="Submissions S."/>
        </authorList>
    </citation>
    <scope>NUCLEOTIDE SEQUENCE [LARGE SCALE GENOMIC DNA]</scope>
    <source>
        <strain evidence="2">DSM 7481</strain>
    </source>
</reference>
<dbReference type="STRING" id="32040.SAMN04489710_10881"/>
<dbReference type="EMBL" id="FOMQ01000008">
    <property type="protein sequence ID" value="SFD89579.1"/>
    <property type="molecule type" value="Genomic_DNA"/>
</dbReference>